<feature type="domain" description="Nephrocystin 3-like N-terminal" evidence="4">
    <location>
        <begin position="557"/>
        <end position="737"/>
    </location>
</feature>
<keyword evidence="2" id="KW-0040">ANK repeat</keyword>
<dbReference type="InterPro" id="IPR054471">
    <property type="entry name" value="GPIID_WHD"/>
</dbReference>
<dbReference type="InterPro" id="IPR036770">
    <property type="entry name" value="Ankyrin_rpt-contain_sf"/>
</dbReference>
<reference evidence="5" key="1">
    <citation type="submission" date="2021-08" db="EMBL/GenBank/DDBJ databases">
        <title>Global Aspergillus fumigatus from environmental and clinical sources.</title>
        <authorList>
            <person name="Barber A."/>
            <person name="Sae-Ong T."/>
        </authorList>
    </citation>
    <scope>NUCLEOTIDE SEQUENCE</scope>
    <source>
        <strain evidence="5">NRZ-2016-071</strain>
    </source>
</reference>
<feature type="repeat" description="ANK" evidence="2">
    <location>
        <begin position="1325"/>
        <end position="1357"/>
    </location>
</feature>
<dbReference type="Pfam" id="PF12796">
    <property type="entry name" value="Ank_2"/>
    <property type="match status" value="2"/>
</dbReference>
<comment type="caution">
    <text evidence="5">The sequence shown here is derived from an EMBL/GenBank/DDBJ whole genome shotgun (WGS) entry which is preliminary data.</text>
</comment>
<name>A0A9P8NM53_ASPFM</name>
<dbReference type="SUPFAM" id="SSF53167">
    <property type="entry name" value="Purine and uridine phosphorylases"/>
    <property type="match status" value="1"/>
</dbReference>
<dbReference type="InterPro" id="IPR027417">
    <property type="entry name" value="P-loop_NTPase"/>
</dbReference>
<dbReference type="PANTHER" id="PTHR46082:SF11">
    <property type="entry name" value="AAA+ ATPASE DOMAIN-CONTAINING PROTEIN-RELATED"/>
    <property type="match status" value="1"/>
</dbReference>
<dbReference type="Pfam" id="PF12311">
    <property type="entry name" value="DUF3632"/>
    <property type="match status" value="1"/>
</dbReference>
<dbReference type="InterPro" id="IPR056884">
    <property type="entry name" value="NPHP3-like_N"/>
</dbReference>
<keyword evidence="1" id="KW-0677">Repeat</keyword>
<dbReference type="PROSITE" id="PS50088">
    <property type="entry name" value="ANK_REPEAT"/>
    <property type="match status" value="3"/>
</dbReference>
<dbReference type="PANTHER" id="PTHR46082">
    <property type="entry name" value="ATP/GTP-BINDING PROTEIN-RELATED"/>
    <property type="match status" value="1"/>
</dbReference>
<dbReference type="EMBL" id="JAIBSC010000027">
    <property type="protein sequence ID" value="KAH1907490.1"/>
    <property type="molecule type" value="Genomic_DNA"/>
</dbReference>
<dbReference type="InterPro" id="IPR002110">
    <property type="entry name" value="Ankyrin_rpt"/>
</dbReference>
<protein>
    <submittedName>
        <fullName evidence="5">Uncharacterized protein</fullName>
    </submittedName>
</protein>
<evidence type="ECO:0000313" key="6">
    <source>
        <dbReference type="Proteomes" id="UP000813423"/>
    </source>
</evidence>
<dbReference type="Gene3D" id="3.40.50.300">
    <property type="entry name" value="P-loop containing nucleotide triphosphate hydrolases"/>
    <property type="match status" value="1"/>
</dbReference>
<proteinExistence type="predicted"/>
<dbReference type="SUPFAM" id="SSF48403">
    <property type="entry name" value="Ankyrin repeat"/>
    <property type="match status" value="3"/>
</dbReference>
<feature type="repeat" description="ANK" evidence="2">
    <location>
        <begin position="1182"/>
        <end position="1214"/>
    </location>
</feature>
<dbReference type="SMART" id="SM00248">
    <property type="entry name" value="ANK"/>
    <property type="match status" value="11"/>
</dbReference>
<sequence>MLPTLEEALRSRETLRAHHIEAIDAQVVKEGYNDDNIFYEYDLRELWYKLIQGAKITDAKHPAQDRLAAEVLHAREMEALTSGGKIWGDLPFFVEQIYEHWKKGLELPVRQRRNLSAFIARLASWGVRDPALCWCAIWILREALETPRPLVSTAAGSPIDQLPIADMVPAAVVWFELCGYKIESLCLASHDFDDSTIGSLAKDHGVHPETGFSISRWRFWKKRLDELSRSDLEETAAFALRGANSLREGMGGKNVVIASLPYGVYGTTSATSVVTQMRLTFPFLRLGLVVGIGGGVPNRSTDIRLGDVVVSVPNETSGGVIQYDYGKTCLEGSLQRTGALNKPPQILLTALTRMAGDTMLPRSQTGRFPSDYLQIIRTKQKDFGRPANDWLFHSTYDHQSSRKDCSSCDKNQLVQRAPRANDEPCVHYGLIASGNQLMKDARTRDAIARELNVLCFEMEAAGIMDQLPCLVVRGICDYCDSHKSDEWQQYAALTAAVYSKALLSIVPPVKGNVAQDQVLEITEEGKACMQKLFKLITTDSMKGMNALKQVERDRTPGTCSWILQKEELKCWVQRDRDIDGQGLNMLWLYGNPGTGKSTMAITLAEELPRTDYFSNGDRVLASFFCDSGSEFRRMEICILRGLLYQIISQYPPFLKPLLSKYRIQGKHLFTSFDALWALLLDIGRVPGGPEIYCIIDALDECNSDSQETLLRQIDHSFNNLRPTCSAPSSIHLLILSRPYPELEQYLSAFKSMDLGSCREITNDLRAMIKDRVEGLARRRKYPKSVFEKVSQILEEKAAGTFLWVGIACAKLARVQSRRAVETLQALPQELHSLYRKLLLAAVSDCDEDDHRVVMEILGFVAFAQRPLTIIEMAEACRLYLDTDMESRLQFTRELIELCRLLIVIDNGHVRLLHSSVRDFLLLEIQEINAMRTNYTLSCRCIETILHKSQPAMDKSELDPEKGFLCYSVLYWPEHVRLSQTEFAIREEFKDFFQIQLETWGRWLDYYSYLKGSSYRELCPGLAPIHVAAHWGILPLISFLLPASLEDKDSRGQTPLLIAAQAVQIEAMRFLVERGSYVNSVNNYHENALHITCQNSQYNNCAMTKFLLDRGTSPYVCDKENMTPFLYAIGHQKEDLARVFLQNGFYVDFRIRRRCWTGRMVNNSISYEVDHSPEQHSNLGVQSGLTALHFSALNTSAKMATLLLQYGADPNARSDTGDTPLHLAIRPKLLEHKYHDPWISGEYAAESLRDLITDYESEAYDVYESIDRYRVHIIEVLLSSDSVDVNLANDQGDYPQHVIPFERDYASSILCKLVAKGADSSRLNGAGQSCLHLASKAGNLEVVRKLVNGGHDILMPDIDGLSPFHYALRGRYLQVVRFMSTACESLLSKTWRSLDHFGKNPLHHHVSSIFCSAEMIDFLVQCGCNVNDVDREGNSALSLYMSSSHLYIDREIFQLLLDKGADPLCVNHHKENLAHLFMHYREEGIGILQILLKCGVDLAARDLEGRTVMHHGAIHGVFDHHLGEFLREHGVLDPNVRDFQNKTPLDYAEEQSRRTWPQDYSGLDDRWDRSFNCLKFWSHFCIA</sequence>
<evidence type="ECO:0000256" key="1">
    <source>
        <dbReference type="ARBA" id="ARBA00022737"/>
    </source>
</evidence>
<dbReference type="GO" id="GO:0009116">
    <property type="term" value="P:nucleoside metabolic process"/>
    <property type="evidence" value="ECO:0007669"/>
    <property type="project" value="InterPro"/>
</dbReference>
<gene>
    <name evidence="5" type="ORF">KXV57_004230</name>
</gene>
<dbReference type="SUPFAM" id="SSF52540">
    <property type="entry name" value="P-loop containing nucleoside triphosphate hydrolases"/>
    <property type="match status" value="1"/>
</dbReference>
<evidence type="ECO:0000259" key="3">
    <source>
        <dbReference type="Pfam" id="PF22939"/>
    </source>
</evidence>
<dbReference type="Gene3D" id="3.40.50.1580">
    <property type="entry name" value="Nucleoside phosphorylase domain"/>
    <property type="match status" value="1"/>
</dbReference>
<feature type="domain" description="GPI inositol-deacylase winged helix" evidence="3">
    <location>
        <begin position="851"/>
        <end position="923"/>
    </location>
</feature>
<dbReference type="Pfam" id="PF22939">
    <property type="entry name" value="WHD_GPIID"/>
    <property type="match status" value="1"/>
</dbReference>
<evidence type="ECO:0000256" key="2">
    <source>
        <dbReference type="PROSITE-ProRule" id="PRU00023"/>
    </source>
</evidence>
<dbReference type="Pfam" id="PF24883">
    <property type="entry name" value="NPHP3_N"/>
    <property type="match status" value="1"/>
</dbReference>
<dbReference type="InterPro" id="IPR022085">
    <property type="entry name" value="OpdG"/>
</dbReference>
<dbReference type="InterPro" id="IPR035994">
    <property type="entry name" value="Nucleoside_phosphorylase_sf"/>
</dbReference>
<evidence type="ECO:0000313" key="5">
    <source>
        <dbReference type="EMBL" id="KAH1907490.1"/>
    </source>
</evidence>
<accession>A0A9P8NM53</accession>
<dbReference type="PROSITE" id="PS50297">
    <property type="entry name" value="ANK_REP_REGION"/>
    <property type="match status" value="3"/>
</dbReference>
<dbReference type="InterPro" id="IPR053137">
    <property type="entry name" value="NLR-like"/>
</dbReference>
<evidence type="ECO:0000259" key="4">
    <source>
        <dbReference type="Pfam" id="PF24883"/>
    </source>
</evidence>
<dbReference type="GO" id="GO:0003824">
    <property type="term" value="F:catalytic activity"/>
    <property type="evidence" value="ECO:0007669"/>
    <property type="project" value="InterPro"/>
</dbReference>
<dbReference type="Pfam" id="PF13857">
    <property type="entry name" value="Ank_5"/>
    <property type="match status" value="1"/>
</dbReference>
<dbReference type="Gene3D" id="1.25.40.20">
    <property type="entry name" value="Ankyrin repeat-containing domain"/>
    <property type="match status" value="2"/>
</dbReference>
<dbReference type="Proteomes" id="UP000813423">
    <property type="component" value="Unassembled WGS sequence"/>
</dbReference>
<feature type="repeat" description="ANK" evidence="2">
    <location>
        <begin position="1050"/>
        <end position="1082"/>
    </location>
</feature>
<organism evidence="5 6">
    <name type="scientific">Aspergillus fumigatus</name>
    <name type="common">Neosartorya fumigata</name>
    <dbReference type="NCBI Taxonomy" id="746128"/>
    <lineage>
        <taxon>Eukaryota</taxon>
        <taxon>Fungi</taxon>
        <taxon>Dikarya</taxon>
        <taxon>Ascomycota</taxon>
        <taxon>Pezizomycotina</taxon>
        <taxon>Eurotiomycetes</taxon>
        <taxon>Eurotiomycetidae</taxon>
        <taxon>Eurotiales</taxon>
        <taxon>Aspergillaceae</taxon>
        <taxon>Aspergillus</taxon>
        <taxon>Aspergillus subgen. Fumigati</taxon>
    </lineage>
</organism>